<protein>
    <recommendedName>
        <fullName evidence="4">GAF domain-containing protein</fullName>
    </recommendedName>
</protein>
<keyword evidence="3" id="KW-1185">Reference proteome</keyword>
<evidence type="ECO:0000313" key="3">
    <source>
        <dbReference type="Proteomes" id="UP000249056"/>
    </source>
</evidence>
<evidence type="ECO:0008006" key="4">
    <source>
        <dbReference type="Google" id="ProtNLM"/>
    </source>
</evidence>
<organism evidence="2 3">
    <name type="scientific">Monilinia fructigena</name>
    <dbReference type="NCBI Taxonomy" id="38457"/>
    <lineage>
        <taxon>Eukaryota</taxon>
        <taxon>Fungi</taxon>
        <taxon>Dikarya</taxon>
        <taxon>Ascomycota</taxon>
        <taxon>Pezizomycotina</taxon>
        <taxon>Leotiomycetes</taxon>
        <taxon>Helotiales</taxon>
        <taxon>Sclerotiniaceae</taxon>
        <taxon>Monilinia</taxon>
    </lineage>
</organism>
<gene>
    <name evidence="2" type="ORF">DID88_005414</name>
</gene>
<dbReference type="AlphaFoldDB" id="A0A395J0Z0"/>
<proteinExistence type="predicted"/>
<name>A0A395J0Z0_9HELO</name>
<accession>A0A395J0Z0</accession>
<comment type="caution">
    <text evidence="2">The sequence shown here is derived from an EMBL/GenBank/DDBJ whole genome shotgun (WGS) entry which is preliminary data.</text>
</comment>
<evidence type="ECO:0000313" key="2">
    <source>
        <dbReference type="EMBL" id="RAL65748.1"/>
    </source>
</evidence>
<feature type="region of interest" description="Disordered" evidence="1">
    <location>
        <begin position="128"/>
        <end position="151"/>
    </location>
</feature>
<evidence type="ECO:0000256" key="1">
    <source>
        <dbReference type="SAM" id="MobiDB-lite"/>
    </source>
</evidence>
<dbReference type="Proteomes" id="UP000249056">
    <property type="component" value="Unassembled WGS sequence"/>
</dbReference>
<dbReference type="EMBL" id="QKRW01000009">
    <property type="protein sequence ID" value="RAL65748.1"/>
    <property type="molecule type" value="Genomic_DNA"/>
</dbReference>
<reference evidence="2 3" key="1">
    <citation type="submission" date="2018-06" db="EMBL/GenBank/DDBJ databases">
        <title>Genome Sequence of the Brown Rot Fungal Pathogen Monilinia fructigena.</title>
        <authorList>
            <person name="Landi L."/>
            <person name="De Miccolis Angelini R.M."/>
            <person name="Pollastro S."/>
            <person name="Abate D."/>
            <person name="Faretra F."/>
            <person name="Romanazzi G."/>
        </authorList>
    </citation>
    <scope>NUCLEOTIDE SEQUENCE [LARGE SCALE GENOMIC DNA]</scope>
    <source>
        <strain evidence="2 3">Mfrg269</strain>
    </source>
</reference>
<dbReference type="OrthoDB" id="60033at2759"/>
<sequence length="151" mass="16712">MAMLYQVDEQSASGSMVYLRGQIGFPEDHPLAIKEAELSSCLGLFPYLCKARNEILTHSVDKRFEGVHWRGHKDESTGIHEPSTVFTILPLSSADRIFGYLVLGANSRRRLMKTTICSSNLSPQRSSSIASALASAEETNQRSNPPRERTG</sequence>